<proteinExistence type="predicted"/>
<keyword evidence="2" id="KW-0732">Signal</keyword>
<accession>A0A941D2S5</accession>
<feature type="chain" id="PRO_5037635486" evidence="2">
    <location>
        <begin position="22"/>
        <end position="71"/>
    </location>
</feature>
<keyword evidence="1" id="KW-0812">Transmembrane</keyword>
<dbReference type="EMBL" id="JAGSGD010000001">
    <property type="protein sequence ID" value="MBR7619193.1"/>
    <property type="molecule type" value="Genomic_DNA"/>
</dbReference>
<evidence type="ECO:0000256" key="2">
    <source>
        <dbReference type="SAM" id="SignalP"/>
    </source>
</evidence>
<reference evidence="3" key="1">
    <citation type="submission" date="2021-04" db="EMBL/GenBank/DDBJ databases">
        <title>Draft genome assembly of strain Phenylobacterium sp. 20VBR1 using MiniION and Illumina platforms.</title>
        <authorList>
            <person name="Thomas F.A."/>
            <person name="Krishnan K.P."/>
            <person name="Sinha R.K."/>
        </authorList>
    </citation>
    <scope>NUCLEOTIDE SEQUENCE</scope>
    <source>
        <strain evidence="3">20VBR1</strain>
    </source>
</reference>
<evidence type="ECO:0000256" key="1">
    <source>
        <dbReference type="SAM" id="Phobius"/>
    </source>
</evidence>
<evidence type="ECO:0000313" key="3">
    <source>
        <dbReference type="EMBL" id="MBR7619193.1"/>
    </source>
</evidence>
<keyword evidence="1" id="KW-0472">Membrane</keyword>
<organism evidence="3 4">
    <name type="scientific">Phenylobacterium glaciei</name>
    <dbReference type="NCBI Taxonomy" id="2803784"/>
    <lineage>
        <taxon>Bacteria</taxon>
        <taxon>Pseudomonadati</taxon>
        <taxon>Pseudomonadota</taxon>
        <taxon>Alphaproteobacteria</taxon>
        <taxon>Caulobacterales</taxon>
        <taxon>Caulobacteraceae</taxon>
        <taxon>Phenylobacterium</taxon>
    </lineage>
</organism>
<feature type="signal peptide" evidence="2">
    <location>
        <begin position="1"/>
        <end position="21"/>
    </location>
</feature>
<dbReference type="AlphaFoldDB" id="A0A941D2S5"/>
<keyword evidence="4" id="KW-1185">Reference proteome</keyword>
<dbReference type="Proteomes" id="UP000622580">
    <property type="component" value="Unassembled WGS sequence"/>
</dbReference>
<feature type="transmembrane region" description="Helical" evidence="1">
    <location>
        <begin position="31"/>
        <end position="54"/>
    </location>
</feature>
<sequence length="71" mass="7663">MFAYFGCLMALALLTPGPAFAYVGPGLGLGAIASFFSLVGAVLFGILGFAWYPLKRLIRRFRTKTSDDEPT</sequence>
<evidence type="ECO:0000313" key="4">
    <source>
        <dbReference type="Proteomes" id="UP000622580"/>
    </source>
</evidence>
<dbReference type="RefSeq" id="WP_215339419.1">
    <property type="nucleotide sequence ID" value="NZ_JAGSGD010000001.1"/>
</dbReference>
<name>A0A941D2S5_9CAUL</name>
<comment type="caution">
    <text evidence="3">The sequence shown here is derived from an EMBL/GenBank/DDBJ whole genome shotgun (WGS) entry which is preliminary data.</text>
</comment>
<gene>
    <name evidence="3" type="ORF">JKL49_07305</name>
</gene>
<protein>
    <submittedName>
        <fullName evidence="3">Uncharacterized protein</fullName>
    </submittedName>
</protein>
<keyword evidence="1" id="KW-1133">Transmembrane helix</keyword>